<dbReference type="GO" id="GO:0005675">
    <property type="term" value="C:transcription factor TFIIH holo complex"/>
    <property type="evidence" value="ECO:0007669"/>
    <property type="project" value="InterPro"/>
</dbReference>
<gene>
    <name evidence="12" type="ORF">M440DRAFT_1358912</name>
</gene>
<name>A0A2T4BZ77_TRILO</name>
<comment type="subcellular location">
    <subcellularLocation>
        <location evidence="1">Nucleus</location>
    </subcellularLocation>
</comment>
<dbReference type="EMBL" id="KZ679135">
    <property type="protein sequence ID" value="PTB74611.1"/>
    <property type="molecule type" value="Genomic_DNA"/>
</dbReference>
<feature type="domain" description="RING-type" evidence="11">
    <location>
        <begin position="37"/>
        <end position="79"/>
    </location>
</feature>
<dbReference type="GO" id="GO:0061575">
    <property type="term" value="F:cyclin-dependent protein serine/threonine kinase activator activity"/>
    <property type="evidence" value="ECO:0007669"/>
    <property type="project" value="InterPro"/>
</dbReference>
<evidence type="ECO:0000256" key="8">
    <source>
        <dbReference type="ARBA" id="ARBA00033277"/>
    </source>
</evidence>
<sequence>MSRPSGTSAVSVRHASNNSSSAFVSAPLPPADQDEICPVCKTTRYFNKDMEFRVNTECYHRMCKTCVERIFKDGPNQCPYAECHKTLRLRGFKTAFFGDLGVEREVDIRRRVAAVFNKAEDDFESLDAYNDYLYMVECLTDDLVNGGDEARKKAEAQLAEWEAQHKAEIERNRKLARESDETRQKRLAAEQDAARQRRLQELQEDAAERANAARFREEMLNSLQNAELGRAEEAVDRILLKKRGQQKRDATLDAVATMGGSGLSIRGLRDKRAPVQDDRPYDPFGGLDLAPQRIDLSSEKLSQYKSEWLDITRTKEDYIVGGYSSREYLTRALFEAFSGLGVFVSEDKDMRQEATVAASLEAVSAGPAGGKMDLDGPF</sequence>
<evidence type="ECO:0000256" key="1">
    <source>
        <dbReference type="ARBA" id="ARBA00004123"/>
    </source>
</evidence>
<keyword evidence="5" id="KW-0862">Zinc</keyword>
<dbReference type="OrthoDB" id="5963at2759"/>
<dbReference type="InterPro" id="IPR017907">
    <property type="entry name" value="Znf_RING_CS"/>
</dbReference>
<dbReference type="STRING" id="983965.A0A2T4BZ77"/>
<evidence type="ECO:0000256" key="7">
    <source>
        <dbReference type="ARBA" id="ARBA00029873"/>
    </source>
</evidence>
<dbReference type="SUPFAM" id="SSF57850">
    <property type="entry name" value="RING/U-box"/>
    <property type="match status" value="1"/>
</dbReference>
<protein>
    <recommendedName>
        <fullName evidence="2">RNA polymerase II transcription factor B subunit 3</fullName>
    </recommendedName>
    <alternativeName>
        <fullName evidence="8">RNA polymerase II transcription factor B 38 kDa subunit</fullName>
    </alternativeName>
    <alternativeName>
        <fullName evidence="7">RNA polymerase II transcription factor B p38 subunit</fullName>
    </alternativeName>
</protein>
<dbReference type="AlphaFoldDB" id="A0A2T4BZ77"/>
<dbReference type="GO" id="GO:0006357">
    <property type="term" value="P:regulation of transcription by RNA polymerase II"/>
    <property type="evidence" value="ECO:0007669"/>
    <property type="project" value="TreeGrafter"/>
</dbReference>
<keyword evidence="12" id="KW-0418">Kinase</keyword>
<keyword evidence="3" id="KW-0479">Metal-binding</keyword>
<dbReference type="InterPro" id="IPR013083">
    <property type="entry name" value="Znf_RING/FYVE/PHD"/>
</dbReference>
<dbReference type="InterPro" id="IPR015877">
    <property type="entry name" value="MAT1_centre"/>
</dbReference>
<evidence type="ECO:0000256" key="2">
    <source>
        <dbReference type="ARBA" id="ARBA00022257"/>
    </source>
</evidence>
<dbReference type="Pfam" id="PF06391">
    <property type="entry name" value="MAT1"/>
    <property type="match status" value="1"/>
</dbReference>
<feature type="region of interest" description="Disordered" evidence="10">
    <location>
        <begin position="174"/>
        <end position="197"/>
    </location>
</feature>
<keyword evidence="6" id="KW-0539">Nucleus</keyword>
<dbReference type="PANTHER" id="PTHR12683">
    <property type="entry name" value="CDK-ACTIVATING KINASE ASSEMBLY FACTOR MAT1"/>
    <property type="match status" value="1"/>
</dbReference>
<organism evidence="12 13">
    <name type="scientific">Trichoderma longibrachiatum ATCC 18648</name>
    <dbReference type="NCBI Taxonomy" id="983965"/>
    <lineage>
        <taxon>Eukaryota</taxon>
        <taxon>Fungi</taxon>
        <taxon>Dikarya</taxon>
        <taxon>Ascomycota</taxon>
        <taxon>Pezizomycotina</taxon>
        <taxon>Sordariomycetes</taxon>
        <taxon>Hypocreomycetidae</taxon>
        <taxon>Hypocreales</taxon>
        <taxon>Hypocreaceae</taxon>
        <taxon>Trichoderma</taxon>
    </lineage>
</organism>
<evidence type="ECO:0000256" key="3">
    <source>
        <dbReference type="ARBA" id="ARBA00022723"/>
    </source>
</evidence>
<dbReference type="PROSITE" id="PS50089">
    <property type="entry name" value="ZF_RING_2"/>
    <property type="match status" value="1"/>
</dbReference>
<reference evidence="12 13" key="1">
    <citation type="submission" date="2016-07" db="EMBL/GenBank/DDBJ databases">
        <title>Multiple horizontal gene transfer events from other fungi enriched the ability of initially mycotrophic Trichoderma (Ascomycota) to feed on dead plant biomass.</title>
        <authorList>
            <consortium name="DOE Joint Genome Institute"/>
            <person name="Aerts A."/>
            <person name="Atanasova L."/>
            <person name="Chenthamara K."/>
            <person name="Zhang J."/>
            <person name="Grujic M."/>
            <person name="Henrissat B."/>
            <person name="Kuo A."/>
            <person name="Salamov A."/>
            <person name="Lipzen A."/>
            <person name="Labutti K."/>
            <person name="Barry K."/>
            <person name="Miao Y."/>
            <person name="Rahimi M.J."/>
            <person name="Shen Q."/>
            <person name="Grigoriev I.V."/>
            <person name="Kubicek C.P."/>
            <person name="Druzhinina I.S."/>
        </authorList>
    </citation>
    <scope>NUCLEOTIDE SEQUENCE [LARGE SCALE GENOMIC DNA]</scope>
    <source>
        <strain evidence="12 13">ATCC 18648</strain>
    </source>
</reference>
<dbReference type="InterPro" id="IPR001841">
    <property type="entry name" value="Znf_RING"/>
</dbReference>
<dbReference type="NCBIfam" id="TIGR00570">
    <property type="entry name" value="cdk7"/>
    <property type="match status" value="1"/>
</dbReference>
<keyword evidence="4 9" id="KW-0863">Zinc-finger</keyword>
<evidence type="ECO:0000256" key="4">
    <source>
        <dbReference type="ARBA" id="ARBA00022771"/>
    </source>
</evidence>
<dbReference type="Pfam" id="PF17121">
    <property type="entry name" value="zf-C3HC4_5"/>
    <property type="match status" value="1"/>
</dbReference>
<evidence type="ECO:0000256" key="9">
    <source>
        <dbReference type="PROSITE-ProRule" id="PRU00175"/>
    </source>
</evidence>
<evidence type="ECO:0000313" key="12">
    <source>
        <dbReference type="EMBL" id="PTB74611.1"/>
    </source>
</evidence>
<dbReference type="GO" id="GO:0006289">
    <property type="term" value="P:nucleotide-excision repair"/>
    <property type="evidence" value="ECO:0007669"/>
    <property type="project" value="InterPro"/>
</dbReference>
<dbReference type="CDD" id="cd16573">
    <property type="entry name" value="RING-HC_TFB3-like"/>
    <property type="match status" value="1"/>
</dbReference>
<evidence type="ECO:0000259" key="11">
    <source>
        <dbReference type="PROSITE" id="PS50089"/>
    </source>
</evidence>
<feature type="non-terminal residue" evidence="12">
    <location>
        <position position="378"/>
    </location>
</feature>
<accession>A0A2T4BZ77</accession>
<proteinExistence type="predicted"/>
<dbReference type="GO" id="GO:0008270">
    <property type="term" value="F:zinc ion binding"/>
    <property type="evidence" value="ECO:0007669"/>
    <property type="project" value="UniProtKB-KW"/>
</dbReference>
<dbReference type="GO" id="GO:0016301">
    <property type="term" value="F:kinase activity"/>
    <property type="evidence" value="ECO:0007669"/>
    <property type="project" value="UniProtKB-KW"/>
</dbReference>
<dbReference type="Proteomes" id="UP000240760">
    <property type="component" value="Unassembled WGS sequence"/>
</dbReference>
<keyword evidence="13" id="KW-1185">Reference proteome</keyword>
<dbReference type="PANTHER" id="PTHR12683:SF13">
    <property type="entry name" value="CDK-ACTIVATING KINASE ASSEMBLY FACTOR MAT1"/>
    <property type="match status" value="1"/>
</dbReference>
<evidence type="ECO:0000256" key="10">
    <source>
        <dbReference type="SAM" id="MobiDB-lite"/>
    </source>
</evidence>
<dbReference type="PROSITE" id="PS00518">
    <property type="entry name" value="ZF_RING_1"/>
    <property type="match status" value="1"/>
</dbReference>
<keyword evidence="12" id="KW-0808">Transferase</keyword>
<dbReference type="Gene3D" id="3.30.40.10">
    <property type="entry name" value="Zinc/RING finger domain, C3HC4 (zinc finger)"/>
    <property type="match status" value="1"/>
</dbReference>
<dbReference type="InterPro" id="IPR004575">
    <property type="entry name" value="MAT1/Tfb3"/>
</dbReference>
<evidence type="ECO:0000256" key="6">
    <source>
        <dbReference type="ARBA" id="ARBA00023242"/>
    </source>
</evidence>
<evidence type="ECO:0000256" key="5">
    <source>
        <dbReference type="ARBA" id="ARBA00022833"/>
    </source>
</evidence>
<evidence type="ECO:0000313" key="13">
    <source>
        <dbReference type="Proteomes" id="UP000240760"/>
    </source>
</evidence>